<dbReference type="PANTHER" id="PTHR30518:SF2">
    <property type="entry name" value="ENDOLYTIC MUREIN TRANSGLYCOSYLASE"/>
    <property type="match status" value="1"/>
</dbReference>
<evidence type="ECO:0000256" key="7">
    <source>
        <dbReference type="HAMAP-Rule" id="MF_02065"/>
    </source>
</evidence>
<dbReference type="EMBL" id="JACSQL010000002">
    <property type="protein sequence ID" value="MBD7967446.1"/>
    <property type="molecule type" value="Genomic_DNA"/>
</dbReference>
<feature type="site" description="Important for catalytic activity" evidence="7">
    <location>
        <position position="250"/>
    </location>
</feature>
<protein>
    <recommendedName>
        <fullName evidence="7">Endolytic murein transglycosylase</fullName>
        <ecNumber evidence="7">4.2.2.29</ecNumber>
    </recommendedName>
    <alternativeName>
        <fullName evidence="7">Peptidoglycan lytic transglycosylase</fullName>
    </alternativeName>
    <alternativeName>
        <fullName evidence="7">Peptidoglycan polymerization terminase</fullName>
    </alternativeName>
</protein>
<name>A0ABR8SVA3_9BACL</name>
<dbReference type="Proteomes" id="UP000608071">
    <property type="component" value="Unassembled WGS sequence"/>
</dbReference>
<keyword evidence="4 7" id="KW-0472">Membrane</keyword>
<keyword evidence="3 7" id="KW-1133">Transmembrane helix</keyword>
<dbReference type="CDD" id="cd08010">
    <property type="entry name" value="MltG_like"/>
    <property type="match status" value="1"/>
</dbReference>
<keyword evidence="1 7" id="KW-1003">Cell membrane</keyword>
<sequence length="368" mass="41316">MRGRSKSALFGCEGVVIFLKAKYFRRFIFLIIIMVILAGSAVYVWQSTKPVATSTEPVIFTIDKGTGTSQIADNLEANGIIRNSFFFKVYLKLNNEGAGFKAGTYAFVPGQSYKEIVTSLNNGDVQQAETLKFTIPEGYTLKQMAEKLDTEGATVNEIFMDIVNQPELFSDIPIIAEIPDNTDYLFKLEGYLFPETYELAKGSTAEDIIIRMLTEMQEKLDSIPDFEAKLKARGLTVHELLTVASLIEREVVVPEERPLVASVIYNRLESDMRLQIDATVQYLLDKQKERLLYKDLEVESPYNTYRNAGLPPGPIAAPSLSSIEAALSPETSDYLFYVTKKDGSSEHLFAKTYEEHLKNIEKSKESAE</sequence>
<dbReference type="EC" id="4.2.2.29" evidence="7"/>
<keyword evidence="2 7" id="KW-0812">Transmembrane</keyword>
<dbReference type="HAMAP" id="MF_02065">
    <property type="entry name" value="MltG"/>
    <property type="match status" value="1"/>
</dbReference>
<evidence type="ECO:0000256" key="2">
    <source>
        <dbReference type="ARBA" id="ARBA00022692"/>
    </source>
</evidence>
<evidence type="ECO:0000256" key="4">
    <source>
        <dbReference type="ARBA" id="ARBA00023136"/>
    </source>
</evidence>
<dbReference type="Gene3D" id="3.30.160.60">
    <property type="entry name" value="Classic Zinc Finger"/>
    <property type="match status" value="1"/>
</dbReference>
<keyword evidence="5 7" id="KW-0456">Lyase</keyword>
<organism evidence="8 9">
    <name type="scientific">Paenibacillus gallinarum</name>
    <dbReference type="NCBI Taxonomy" id="2762232"/>
    <lineage>
        <taxon>Bacteria</taxon>
        <taxon>Bacillati</taxon>
        <taxon>Bacillota</taxon>
        <taxon>Bacilli</taxon>
        <taxon>Bacillales</taxon>
        <taxon>Paenibacillaceae</taxon>
        <taxon>Paenibacillus</taxon>
    </lineage>
</organism>
<comment type="catalytic activity">
    <reaction evidence="7">
        <text>a peptidoglycan chain = a peptidoglycan chain with N-acetyl-1,6-anhydromuramyl-[peptide] at the reducing end + a peptidoglycan chain with N-acetylglucosamine at the non-reducing end.</text>
        <dbReference type="EC" id="4.2.2.29"/>
    </reaction>
</comment>
<feature type="transmembrane region" description="Helical" evidence="7">
    <location>
        <begin position="27"/>
        <end position="45"/>
    </location>
</feature>
<keyword evidence="9" id="KW-1185">Reference proteome</keyword>
<dbReference type="NCBIfam" id="TIGR00247">
    <property type="entry name" value="endolytic transglycosylase MltG"/>
    <property type="match status" value="1"/>
</dbReference>
<evidence type="ECO:0000313" key="8">
    <source>
        <dbReference type="EMBL" id="MBD7967446.1"/>
    </source>
</evidence>
<evidence type="ECO:0000313" key="9">
    <source>
        <dbReference type="Proteomes" id="UP000608071"/>
    </source>
</evidence>
<comment type="caution">
    <text evidence="8">The sequence shown here is derived from an EMBL/GenBank/DDBJ whole genome shotgun (WGS) entry which is preliminary data.</text>
</comment>
<evidence type="ECO:0000256" key="1">
    <source>
        <dbReference type="ARBA" id="ARBA00022475"/>
    </source>
</evidence>
<evidence type="ECO:0000256" key="6">
    <source>
        <dbReference type="ARBA" id="ARBA00023316"/>
    </source>
</evidence>
<keyword evidence="6 7" id="KW-0961">Cell wall biogenesis/degradation</keyword>
<dbReference type="Pfam" id="PF02618">
    <property type="entry name" value="YceG"/>
    <property type="match status" value="1"/>
</dbReference>
<accession>A0ABR8SVA3</accession>
<comment type="subcellular location">
    <subcellularLocation>
        <location evidence="7">Cell membrane</location>
        <topology evidence="7">Single-pass membrane protein</topology>
    </subcellularLocation>
</comment>
<comment type="function">
    <text evidence="7">Functions as a peptidoglycan terminase that cleaves nascent peptidoglycan strands endolytically to terminate their elongation.</text>
</comment>
<evidence type="ECO:0000256" key="3">
    <source>
        <dbReference type="ARBA" id="ARBA00022989"/>
    </source>
</evidence>
<gene>
    <name evidence="7 8" type="primary">mltG</name>
    <name evidence="8" type="ORF">H9647_05185</name>
</gene>
<evidence type="ECO:0000256" key="5">
    <source>
        <dbReference type="ARBA" id="ARBA00023239"/>
    </source>
</evidence>
<dbReference type="Gene3D" id="3.30.1490.480">
    <property type="entry name" value="Endolytic murein transglycosylase"/>
    <property type="match status" value="1"/>
</dbReference>
<comment type="similarity">
    <text evidence="7">Belongs to the transglycosylase MltG family.</text>
</comment>
<dbReference type="PANTHER" id="PTHR30518">
    <property type="entry name" value="ENDOLYTIC MUREIN TRANSGLYCOSYLASE"/>
    <property type="match status" value="1"/>
</dbReference>
<dbReference type="InterPro" id="IPR003770">
    <property type="entry name" value="MLTG-like"/>
</dbReference>
<proteinExistence type="inferred from homology"/>
<reference evidence="8 9" key="1">
    <citation type="submission" date="2020-08" db="EMBL/GenBank/DDBJ databases">
        <title>A Genomic Blueprint of the Chicken Gut Microbiome.</title>
        <authorList>
            <person name="Gilroy R."/>
            <person name="Ravi A."/>
            <person name="Getino M."/>
            <person name="Pursley I."/>
            <person name="Horton D.L."/>
            <person name="Alikhan N.-F."/>
            <person name="Baker D."/>
            <person name="Gharbi K."/>
            <person name="Hall N."/>
            <person name="Watson M."/>
            <person name="Adriaenssens E.M."/>
            <person name="Foster-Nyarko E."/>
            <person name="Jarju S."/>
            <person name="Secka A."/>
            <person name="Antonio M."/>
            <person name="Oren A."/>
            <person name="Chaudhuri R."/>
            <person name="La Ragione R.M."/>
            <person name="Hildebrand F."/>
            <person name="Pallen M.J."/>
        </authorList>
    </citation>
    <scope>NUCLEOTIDE SEQUENCE [LARGE SCALE GENOMIC DNA]</scope>
    <source>
        <strain evidence="8 9">Sa2BVA9</strain>
    </source>
</reference>